<dbReference type="Pfam" id="PF13715">
    <property type="entry name" value="CarbopepD_reg_2"/>
    <property type="match status" value="1"/>
</dbReference>
<keyword evidence="1" id="KW-0732">Signal</keyword>
<dbReference type="SUPFAM" id="SSF49464">
    <property type="entry name" value="Carboxypeptidase regulatory domain-like"/>
    <property type="match status" value="1"/>
</dbReference>
<protein>
    <submittedName>
        <fullName evidence="2">Carboxypeptidase-like regulatory domain-containing protein</fullName>
    </submittedName>
</protein>
<accession>A0ABW5N116</accession>
<sequence>MRKIGFRILFLFVTSTAFCQEYVISGEVLSEITKEPVVGATIFFDGTSIGTITDVDGKFVLKTEKKFNAPLIIRSLGYESISLPKLDTSFFRVLLKEAPVALEGITLEPDAWPRAKKLMVFKREFLGVKNKRCKIVNESDLRLYYNNSKKILYAFADKPLEVDNQKLGYKITYYLEDFQAVLHKRSVDKDDVKEVLYVGFMQFEDKYKKVLRTVKKRRKKTYFGSKLHFLRAFYSNRLRKEDFQFYTKGRISSFSSLFSVKTVEDILFVYPEEKQVGVLYDGIEQSFVQFETDEFIIDSYGNHSPPDKLLFGGEMGKSRVGDMLPINYEVK</sequence>
<evidence type="ECO:0000256" key="1">
    <source>
        <dbReference type="SAM" id="SignalP"/>
    </source>
</evidence>
<feature type="signal peptide" evidence="1">
    <location>
        <begin position="1"/>
        <end position="19"/>
    </location>
</feature>
<keyword evidence="3" id="KW-1185">Reference proteome</keyword>
<dbReference type="InterPro" id="IPR008969">
    <property type="entry name" value="CarboxyPept-like_regulatory"/>
</dbReference>
<evidence type="ECO:0000313" key="3">
    <source>
        <dbReference type="Proteomes" id="UP001597526"/>
    </source>
</evidence>
<organism evidence="2 3">
    <name type="scientific">Croceitalea marina</name>
    <dbReference type="NCBI Taxonomy" id="1775166"/>
    <lineage>
        <taxon>Bacteria</taxon>
        <taxon>Pseudomonadati</taxon>
        <taxon>Bacteroidota</taxon>
        <taxon>Flavobacteriia</taxon>
        <taxon>Flavobacteriales</taxon>
        <taxon>Flavobacteriaceae</taxon>
        <taxon>Croceitalea</taxon>
    </lineage>
</organism>
<dbReference type="RefSeq" id="WP_377768256.1">
    <property type="nucleotide sequence ID" value="NZ_JBHULB010000082.1"/>
</dbReference>
<dbReference type="EMBL" id="JBHULB010000082">
    <property type="protein sequence ID" value="MFD2588791.1"/>
    <property type="molecule type" value="Genomic_DNA"/>
</dbReference>
<feature type="chain" id="PRO_5046715824" evidence="1">
    <location>
        <begin position="20"/>
        <end position="331"/>
    </location>
</feature>
<gene>
    <name evidence="2" type="ORF">ACFSQJ_17830</name>
</gene>
<reference evidence="3" key="1">
    <citation type="journal article" date="2019" name="Int. J. Syst. Evol. Microbiol.">
        <title>The Global Catalogue of Microorganisms (GCM) 10K type strain sequencing project: providing services to taxonomists for standard genome sequencing and annotation.</title>
        <authorList>
            <consortium name="The Broad Institute Genomics Platform"/>
            <consortium name="The Broad Institute Genome Sequencing Center for Infectious Disease"/>
            <person name="Wu L."/>
            <person name="Ma J."/>
        </authorList>
    </citation>
    <scope>NUCLEOTIDE SEQUENCE [LARGE SCALE GENOMIC DNA]</scope>
    <source>
        <strain evidence="3">KCTC 52368</strain>
    </source>
</reference>
<dbReference type="Proteomes" id="UP001597526">
    <property type="component" value="Unassembled WGS sequence"/>
</dbReference>
<comment type="caution">
    <text evidence="2">The sequence shown here is derived from an EMBL/GenBank/DDBJ whole genome shotgun (WGS) entry which is preliminary data.</text>
</comment>
<evidence type="ECO:0000313" key="2">
    <source>
        <dbReference type="EMBL" id="MFD2588791.1"/>
    </source>
</evidence>
<proteinExistence type="predicted"/>
<name>A0ABW5N116_9FLAO</name>